<evidence type="ECO:0000313" key="3">
    <source>
        <dbReference type="EMBL" id="OGG96122.1"/>
    </source>
</evidence>
<feature type="compositionally biased region" description="Pro residues" evidence="1">
    <location>
        <begin position="333"/>
        <end position="349"/>
    </location>
</feature>
<evidence type="ECO:0000313" key="4">
    <source>
        <dbReference type="Proteomes" id="UP000178149"/>
    </source>
</evidence>
<organism evidence="3 4">
    <name type="scientific">Candidatus Kuenenbacteria bacterium RBG_16_41_7</name>
    <dbReference type="NCBI Taxonomy" id="1798560"/>
    <lineage>
        <taxon>Bacteria</taxon>
        <taxon>Candidatus Kueneniibacteriota</taxon>
    </lineage>
</organism>
<gene>
    <name evidence="3" type="ORF">A2V95_03735</name>
</gene>
<feature type="domain" description="Fibronectin type-III" evidence="2">
    <location>
        <begin position="108"/>
        <end position="206"/>
    </location>
</feature>
<comment type="caution">
    <text evidence="3">The sequence shown here is derived from an EMBL/GenBank/DDBJ whole genome shotgun (WGS) entry which is preliminary data.</text>
</comment>
<dbReference type="InterPro" id="IPR011635">
    <property type="entry name" value="CARDB"/>
</dbReference>
<name>A0A1F6GDG1_9BACT</name>
<dbReference type="Proteomes" id="UP000178149">
    <property type="component" value="Unassembled WGS sequence"/>
</dbReference>
<dbReference type="InterPro" id="IPR013783">
    <property type="entry name" value="Ig-like_fold"/>
</dbReference>
<dbReference type="SUPFAM" id="SSF49265">
    <property type="entry name" value="Fibronectin type III"/>
    <property type="match status" value="1"/>
</dbReference>
<accession>A0A1F6GDG1</accession>
<sequence>MIKVEYCNAGTASNKNSFGVGETFYIKMSANGKTHTGTSNSSNYVLSTPDPGECASSDGYPASYFNLTSGSSSVTAEIDWQKVVNESNENNNTLTKTVTLGGSDDTGFLYNIMATSITKNSATIKWTTSQPANSQVEYVESGGSIYDIKGKKDANYVTEHNVTLADLKPETLYKYALTSYDQPGNVYGTTSLSSSVLGLHFTTLSESSQLKADLVPIQLEVNNLTRQGNKVFKQNDIVEVKISFKNNGPADIHQEFFYTVEKDIGFGRLRSNVLDLKAGETYEYTSKLLWPKDIASGEVNFMFTVDSDNNIDESNEDNNTLFKKITLGNATPVPAPTPTPAPTPSPTPAPSGKIAARLAGRLLLAVEDKGRIHYVNPDDQKRYEVTFGNVMSLFQNLALGISNADLNQILINPSSVSEDKDTDKDGFNDKSEVMYGYNPEIASSPANRGNDKIKVNTKLSNRLIGKLLLQTEDRGRIWYVDQGAKRWEVTWGNVINLFTSLALGINNEDLAEIEEAE</sequence>
<feature type="region of interest" description="Disordered" evidence="1">
    <location>
        <begin position="329"/>
        <end position="352"/>
    </location>
</feature>
<dbReference type="InterPro" id="IPR036116">
    <property type="entry name" value="FN3_sf"/>
</dbReference>
<protein>
    <recommendedName>
        <fullName evidence="2">Fibronectin type-III domain-containing protein</fullName>
    </recommendedName>
</protein>
<evidence type="ECO:0000259" key="2">
    <source>
        <dbReference type="PROSITE" id="PS50853"/>
    </source>
</evidence>
<dbReference type="InterPro" id="IPR003961">
    <property type="entry name" value="FN3_dom"/>
</dbReference>
<dbReference type="AlphaFoldDB" id="A0A1F6GDG1"/>
<dbReference type="Gene3D" id="2.60.40.10">
    <property type="entry name" value="Immunoglobulins"/>
    <property type="match status" value="3"/>
</dbReference>
<evidence type="ECO:0000256" key="1">
    <source>
        <dbReference type="SAM" id="MobiDB-lite"/>
    </source>
</evidence>
<dbReference type="CDD" id="cd00063">
    <property type="entry name" value="FN3"/>
    <property type="match status" value="1"/>
</dbReference>
<dbReference type="PROSITE" id="PS50853">
    <property type="entry name" value="FN3"/>
    <property type="match status" value="1"/>
</dbReference>
<dbReference type="EMBL" id="MFMV01000002">
    <property type="protein sequence ID" value="OGG96122.1"/>
    <property type="molecule type" value="Genomic_DNA"/>
</dbReference>
<reference evidence="3 4" key="1">
    <citation type="journal article" date="2016" name="Nat. Commun.">
        <title>Thousands of microbial genomes shed light on interconnected biogeochemical processes in an aquifer system.</title>
        <authorList>
            <person name="Anantharaman K."/>
            <person name="Brown C.T."/>
            <person name="Hug L.A."/>
            <person name="Sharon I."/>
            <person name="Castelle C.J."/>
            <person name="Probst A.J."/>
            <person name="Thomas B.C."/>
            <person name="Singh A."/>
            <person name="Wilkins M.J."/>
            <person name="Karaoz U."/>
            <person name="Brodie E.L."/>
            <person name="Williams K.H."/>
            <person name="Hubbard S.S."/>
            <person name="Banfield J.F."/>
        </authorList>
    </citation>
    <scope>NUCLEOTIDE SEQUENCE [LARGE SCALE GENOMIC DNA]</scope>
</reference>
<proteinExistence type="predicted"/>
<dbReference type="Pfam" id="PF07705">
    <property type="entry name" value="CARDB"/>
    <property type="match status" value="1"/>
</dbReference>